<dbReference type="PANTHER" id="PTHR46498:SF1">
    <property type="entry name" value="GTP-BINDING PROTEIN 8"/>
    <property type="match status" value="1"/>
</dbReference>
<dbReference type="Proteomes" id="UP001473302">
    <property type="component" value="Unassembled WGS sequence"/>
</dbReference>
<dbReference type="InterPro" id="IPR027417">
    <property type="entry name" value="P-loop_NTPase"/>
</dbReference>
<gene>
    <name evidence="9" type="ORF">MFLAVUS_000239</name>
</gene>
<keyword evidence="4" id="KW-0479">Metal-binding</keyword>
<comment type="similarity">
    <text evidence="2">Belongs to the TRAFAC class TrmE-Era-EngA-EngB-Septin-like GTPase superfamily. EngB GTPase family.</text>
</comment>
<protein>
    <recommendedName>
        <fullName evidence="3">GTP-binding protein 8</fullName>
    </recommendedName>
</protein>
<evidence type="ECO:0000313" key="9">
    <source>
        <dbReference type="EMBL" id="GAA5806891.1"/>
    </source>
</evidence>
<organism evidence="9 10">
    <name type="scientific">Mucor flavus</name>
    <dbReference type="NCBI Taxonomy" id="439312"/>
    <lineage>
        <taxon>Eukaryota</taxon>
        <taxon>Fungi</taxon>
        <taxon>Fungi incertae sedis</taxon>
        <taxon>Mucoromycota</taxon>
        <taxon>Mucoromycotina</taxon>
        <taxon>Mucoromycetes</taxon>
        <taxon>Mucorales</taxon>
        <taxon>Mucorineae</taxon>
        <taxon>Mucoraceae</taxon>
        <taxon>Mucor</taxon>
    </lineage>
</organism>
<dbReference type="Gene3D" id="3.40.50.300">
    <property type="entry name" value="P-loop containing nucleotide triphosphate hydrolases"/>
    <property type="match status" value="1"/>
</dbReference>
<accession>A0ABP9YJ55</accession>
<dbReference type="PROSITE" id="PS51706">
    <property type="entry name" value="G_ENGB"/>
    <property type="match status" value="1"/>
</dbReference>
<dbReference type="InterPro" id="IPR030393">
    <property type="entry name" value="G_ENGB_dom"/>
</dbReference>
<feature type="domain" description="EngB-type G" evidence="8">
    <location>
        <begin position="73"/>
        <end position="243"/>
    </location>
</feature>
<dbReference type="NCBIfam" id="TIGR03598">
    <property type="entry name" value="GTPase_YsxC"/>
    <property type="match status" value="1"/>
</dbReference>
<keyword evidence="10" id="KW-1185">Reference proteome</keyword>
<sequence>MALAKRAFHSTRQLLKRSTDHLVTKDNKKFQLVSFPEPPSLLPSQVADANKLFARPVSFIQSISQVDQAPDLTNPEVAFVGRSNVGKSTLINNLTNNSRLVKTSNRPGHTKLLNFFDIGGQVTMVDMPGYGYKSKEEWGELILEYLSSRKQLKRLFLLLDPVAGLKETDQQLMSHLDKQALSYQVILTKRDRLSQEAFKESRLAIEKYLVEHAICCYPQVLVTGKRRTSKSNDNAMVAEEMSKVKWAIVNATGITVRQSKAVKQ</sequence>
<dbReference type="InterPro" id="IPR052279">
    <property type="entry name" value="EngB_GTPase"/>
</dbReference>
<dbReference type="InterPro" id="IPR006073">
    <property type="entry name" value="GTP-bd"/>
</dbReference>
<evidence type="ECO:0000256" key="7">
    <source>
        <dbReference type="ARBA" id="ARBA00023134"/>
    </source>
</evidence>
<evidence type="ECO:0000256" key="5">
    <source>
        <dbReference type="ARBA" id="ARBA00022741"/>
    </source>
</evidence>
<dbReference type="CDD" id="cd01876">
    <property type="entry name" value="YihA_EngB"/>
    <property type="match status" value="1"/>
</dbReference>
<evidence type="ECO:0000256" key="3">
    <source>
        <dbReference type="ARBA" id="ARBA00015370"/>
    </source>
</evidence>
<dbReference type="PRINTS" id="PR00326">
    <property type="entry name" value="GTP1OBG"/>
</dbReference>
<reference evidence="9 10" key="1">
    <citation type="submission" date="2024-04" db="EMBL/GenBank/DDBJ databases">
        <title>genome sequences of Mucor flavus KT1a and Helicostylum pulchrum KT1b strains isolated from the surface of a dry-aged beef.</title>
        <authorList>
            <person name="Toyotome T."/>
            <person name="Hosono M."/>
            <person name="Torimaru M."/>
            <person name="Fukuda K."/>
            <person name="Mikami N."/>
        </authorList>
    </citation>
    <scope>NUCLEOTIDE SEQUENCE [LARGE SCALE GENOMIC DNA]</scope>
    <source>
        <strain evidence="9 10">KT1a</strain>
    </source>
</reference>
<proteinExistence type="inferred from homology"/>
<dbReference type="PANTHER" id="PTHR46498">
    <property type="entry name" value="GTP-BINDING PROTEIN 8"/>
    <property type="match status" value="1"/>
</dbReference>
<keyword evidence="7" id="KW-0342">GTP-binding</keyword>
<evidence type="ECO:0000256" key="6">
    <source>
        <dbReference type="ARBA" id="ARBA00022842"/>
    </source>
</evidence>
<comment type="cofactor">
    <cofactor evidence="1">
        <name>Mg(2+)</name>
        <dbReference type="ChEBI" id="CHEBI:18420"/>
    </cofactor>
</comment>
<dbReference type="Pfam" id="PF01926">
    <property type="entry name" value="MMR_HSR1"/>
    <property type="match status" value="1"/>
</dbReference>
<comment type="caution">
    <text evidence="9">The sequence shown here is derived from an EMBL/GenBank/DDBJ whole genome shotgun (WGS) entry which is preliminary data.</text>
</comment>
<evidence type="ECO:0000259" key="8">
    <source>
        <dbReference type="PROSITE" id="PS51706"/>
    </source>
</evidence>
<evidence type="ECO:0000256" key="2">
    <source>
        <dbReference type="ARBA" id="ARBA00009638"/>
    </source>
</evidence>
<evidence type="ECO:0000313" key="10">
    <source>
        <dbReference type="Proteomes" id="UP001473302"/>
    </source>
</evidence>
<dbReference type="EMBL" id="BAABUK010000002">
    <property type="protein sequence ID" value="GAA5806891.1"/>
    <property type="molecule type" value="Genomic_DNA"/>
</dbReference>
<dbReference type="InterPro" id="IPR019987">
    <property type="entry name" value="GTP-bd_ribosome_bio_YsxC"/>
</dbReference>
<evidence type="ECO:0000256" key="4">
    <source>
        <dbReference type="ARBA" id="ARBA00022723"/>
    </source>
</evidence>
<name>A0ABP9YJ55_9FUNG</name>
<evidence type="ECO:0000256" key="1">
    <source>
        <dbReference type="ARBA" id="ARBA00001946"/>
    </source>
</evidence>
<dbReference type="HAMAP" id="MF_00321">
    <property type="entry name" value="GTPase_EngB"/>
    <property type="match status" value="1"/>
</dbReference>
<keyword evidence="5" id="KW-0547">Nucleotide-binding</keyword>
<dbReference type="SUPFAM" id="SSF52540">
    <property type="entry name" value="P-loop containing nucleoside triphosphate hydrolases"/>
    <property type="match status" value="1"/>
</dbReference>
<keyword evidence="6" id="KW-0460">Magnesium</keyword>